<sequence length="390" mass="42909">MIKKLFLTIALLVLITSCDREENVQHVEIKTVHGVKVSNVETIKIEKKDSFSGTVIPDKQIMVSPKVVGYLKEIKVKVGDRVRKGEVLAVIDSSEIKPDVKKAKAALKEVEAALREIDKAVEEVKALKSAAKANYNFTQRTYQRFKRLYESEAVSKQKFDEIKTKLEEAKSKLKAIEAKEAQLLEKKKGLLAKKEQVKAELSKASAFLSYTYLKSPIDGIVLKKLVDNGNLIFPQTSVFQLGSYPLRVHAFIDSSYAGKVKVGETLPVKLKNKVIMGKVTEVDKSADPASHKFGIKVDIGNPKGVIPGDYAVVEIPTIKVSEIVIPISAVYRIGAIEYVFVIKDGIANLRVIKTGKRIGNKVIVLSGLHEGEKIAVSGVENLCDGARVEG</sequence>
<feature type="coiled-coil region" evidence="2">
    <location>
        <begin position="100"/>
        <end position="134"/>
    </location>
</feature>
<dbReference type="EMBL" id="CP002543">
    <property type="protein sequence ID" value="ADY73311.1"/>
    <property type="molecule type" value="Genomic_DNA"/>
</dbReference>
<name>F0S389_DESTD</name>
<dbReference type="Gene3D" id="2.40.50.100">
    <property type="match status" value="1"/>
</dbReference>
<dbReference type="InParanoid" id="F0S389"/>
<evidence type="ECO:0000259" key="4">
    <source>
        <dbReference type="Pfam" id="PF25989"/>
    </source>
</evidence>
<dbReference type="PRINTS" id="PR01490">
    <property type="entry name" value="RTXTOXIND"/>
</dbReference>
<dbReference type="KEGG" id="dte:Dester_0661"/>
<gene>
    <name evidence="5" type="ordered locus">Dester_0661</name>
</gene>
<comment type="similarity">
    <text evidence="1">Belongs to the membrane fusion protein (MFP) (TC 8.A.1) family.</text>
</comment>
<keyword evidence="2" id="KW-0175">Coiled coil</keyword>
<evidence type="ECO:0000313" key="5">
    <source>
        <dbReference type="EMBL" id="ADY73311.1"/>
    </source>
</evidence>
<dbReference type="Proteomes" id="UP000007102">
    <property type="component" value="Chromosome"/>
</dbReference>
<evidence type="ECO:0000259" key="3">
    <source>
        <dbReference type="Pfam" id="PF25973"/>
    </source>
</evidence>
<dbReference type="Pfam" id="PF25973">
    <property type="entry name" value="BSH_CzcB"/>
    <property type="match status" value="1"/>
</dbReference>
<dbReference type="Gene3D" id="2.40.420.20">
    <property type="match status" value="1"/>
</dbReference>
<dbReference type="Pfam" id="PF25989">
    <property type="entry name" value="YknX_C"/>
    <property type="match status" value="1"/>
</dbReference>
<dbReference type="STRING" id="868864.Dester_0661"/>
<dbReference type="HOGENOM" id="CLU_018816_1_0_0"/>
<evidence type="ECO:0000313" key="6">
    <source>
        <dbReference type="Proteomes" id="UP000007102"/>
    </source>
</evidence>
<accession>F0S389</accession>
<dbReference type="PANTHER" id="PTHR30469">
    <property type="entry name" value="MULTIDRUG RESISTANCE PROTEIN MDTA"/>
    <property type="match status" value="1"/>
</dbReference>
<dbReference type="Gene3D" id="2.40.30.170">
    <property type="match status" value="1"/>
</dbReference>
<reference evidence="5 6" key="1">
    <citation type="journal article" date="2011" name="Stand. Genomic Sci.">
        <title>Complete genome sequence of the thermophilic sulfur-reducer Desulfurobacterium thermolithotrophum type strain (BSA(T)) from a deep-sea hydrothermal vent.</title>
        <authorList>
            <person name="Goker M."/>
            <person name="Daligault H."/>
            <person name="Mwirichia R."/>
            <person name="Lapidus A."/>
            <person name="Lucas S."/>
            <person name="Deshpande S."/>
            <person name="Pagani I."/>
            <person name="Tapia R."/>
            <person name="Cheng J.F."/>
            <person name="Goodwin L."/>
            <person name="Pitluck S."/>
            <person name="Liolios K."/>
            <person name="Ivanova N."/>
            <person name="Mavromatis K."/>
            <person name="Mikhailova N."/>
            <person name="Pati A."/>
            <person name="Chen A."/>
            <person name="Palaniappan K."/>
            <person name="Han C."/>
            <person name="Land M."/>
            <person name="Hauser L."/>
            <person name="Pan C."/>
            <person name="Brambilla E.M."/>
            <person name="Rohde M."/>
            <person name="Spring S."/>
            <person name="Sikorski J."/>
            <person name="Wirth R."/>
            <person name="Detter J.C."/>
            <person name="Woyke T."/>
            <person name="Bristow J."/>
            <person name="Eisen J.A."/>
            <person name="Markowitz V."/>
            <person name="Hugenholtz P."/>
            <person name="Kyrpides N.C."/>
            <person name="Klenk H.P."/>
        </authorList>
    </citation>
    <scope>NUCLEOTIDE SEQUENCE [LARGE SCALE GENOMIC DNA]</scope>
    <source>
        <strain evidence="6">DSM 11699 / BSA</strain>
    </source>
</reference>
<dbReference type="PANTHER" id="PTHR30469:SF15">
    <property type="entry name" value="HLYD FAMILY OF SECRETION PROTEINS"/>
    <property type="match status" value="1"/>
</dbReference>
<dbReference type="GO" id="GO:0015562">
    <property type="term" value="F:efflux transmembrane transporter activity"/>
    <property type="evidence" value="ECO:0007669"/>
    <property type="project" value="TreeGrafter"/>
</dbReference>
<keyword evidence="6" id="KW-1185">Reference proteome</keyword>
<dbReference type="InterPro" id="IPR006143">
    <property type="entry name" value="RND_pump_MFP"/>
</dbReference>
<evidence type="ECO:0000256" key="2">
    <source>
        <dbReference type="SAM" id="Coils"/>
    </source>
</evidence>
<feature type="domain" description="YknX-like C-terminal permuted SH3-like" evidence="4">
    <location>
        <begin position="323"/>
        <end position="389"/>
    </location>
</feature>
<dbReference type="OrthoDB" id="9777308at2"/>
<feature type="domain" description="CzcB-like barrel-sandwich hybrid" evidence="3">
    <location>
        <begin position="61"/>
        <end position="241"/>
    </location>
</feature>
<protein>
    <submittedName>
        <fullName evidence="5">Efflux transporter, RND family, MFP subunit</fullName>
    </submittedName>
</protein>
<dbReference type="AlphaFoldDB" id="F0S389"/>
<dbReference type="GO" id="GO:1990281">
    <property type="term" value="C:efflux pump complex"/>
    <property type="evidence" value="ECO:0007669"/>
    <property type="project" value="TreeGrafter"/>
</dbReference>
<proteinExistence type="inferred from homology"/>
<dbReference type="PROSITE" id="PS51257">
    <property type="entry name" value="PROKAR_LIPOPROTEIN"/>
    <property type="match status" value="1"/>
</dbReference>
<feature type="coiled-coil region" evidence="2">
    <location>
        <begin position="159"/>
        <end position="200"/>
    </location>
</feature>
<dbReference type="InterPro" id="IPR058647">
    <property type="entry name" value="BSH_CzcB-like"/>
</dbReference>
<dbReference type="SUPFAM" id="SSF111369">
    <property type="entry name" value="HlyD-like secretion proteins"/>
    <property type="match status" value="1"/>
</dbReference>
<dbReference type="RefSeq" id="WP_013638268.1">
    <property type="nucleotide sequence ID" value="NC_015185.1"/>
</dbReference>
<evidence type="ECO:0000256" key="1">
    <source>
        <dbReference type="ARBA" id="ARBA00009477"/>
    </source>
</evidence>
<dbReference type="Gene3D" id="1.10.287.470">
    <property type="entry name" value="Helix hairpin bin"/>
    <property type="match status" value="1"/>
</dbReference>
<organism evidence="5 6">
    <name type="scientific">Desulfurobacterium thermolithotrophum (strain DSM 11699 / BSA)</name>
    <dbReference type="NCBI Taxonomy" id="868864"/>
    <lineage>
        <taxon>Bacteria</taxon>
        <taxon>Pseudomonadati</taxon>
        <taxon>Aquificota</taxon>
        <taxon>Aquificia</taxon>
        <taxon>Desulfurobacteriales</taxon>
        <taxon>Desulfurobacteriaceae</taxon>
        <taxon>Desulfurobacterium</taxon>
    </lineage>
</organism>
<dbReference type="InterPro" id="IPR058637">
    <property type="entry name" value="YknX-like_C"/>
</dbReference>
<reference evidence="6" key="2">
    <citation type="submission" date="2011-02" db="EMBL/GenBank/DDBJ databases">
        <title>The complete genome of Desulfurobacterium thermolithotrophum DSM 11699.</title>
        <authorList>
            <consortium name="US DOE Joint Genome Institute (JGI-PGF)"/>
            <person name="Lucas S."/>
            <person name="Copeland A."/>
            <person name="Lapidus A."/>
            <person name="Bruce D."/>
            <person name="Goodwin L."/>
            <person name="Pitluck S."/>
            <person name="Kyrpides N."/>
            <person name="Mavromatis K."/>
            <person name="Pagani I."/>
            <person name="Ivanova N."/>
            <person name="Mikhailova N."/>
            <person name="Daligault H."/>
            <person name="Detter J.C."/>
            <person name="Tapia R."/>
            <person name="Han C."/>
            <person name="Land M."/>
            <person name="Hauser L."/>
            <person name="Markowitz V."/>
            <person name="Cheng J.-F."/>
            <person name="Hugenholtz P."/>
            <person name="Woyke T."/>
            <person name="Wu D."/>
            <person name="Spring S."/>
            <person name="Brambilla E."/>
            <person name="Klenk H.-P."/>
            <person name="Eisen J.A."/>
        </authorList>
    </citation>
    <scope>NUCLEOTIDE SEQUENCE [LARGE SCALE GENOMIC DNA]</scope>
    <source>
        <strain evidence="6">DSM 11699 / BSA</strain>
    </source>
</reference>
<dbReference type="NCBIfam" id="TIGR01730">
    <property type="entry name" value="RND_mfp"/>
    <property type="match status" value="1"/>
</dbReference>
<dbReference type="eggNOG" id="COG0845">
    <property type="taxonomic scope" value="Bacteria"/>
</dbReference>